<proteinExistence type="predicted"/>
<evidence type="ECO:0000313" key="1">
    <source>
        <dbReference type="EMBL" id="OWY91007.1"/>
    </source>
</evidence>
<sequence length="141" mass="16417">MQTVARNDWDAWMDFAVYSYNLGRHTTVSHSPSELMLGWKLRIPNGILRSTRITEAGDLIEYHRKLLKMMEISDQCVEQAREREQQWRYYDRKALEDQRRARCLTTNRGVLHLVAEDIAQELRKEDPLRAAGDNPATGAAE</sequence>
<dbReference type="InterPro" id="IPR036397">
    <property type="entry name" value="RNaseH_sf"/>
</dbReference>
<dbReference type="EMBL" id="NBNE01021312">
    <property type="protein sequence ID" value="OWY91007.1"/>
    <property type="molecule type" value="Genomic_DNA"/>
</dbReference>
<gene>
    <name evidence="1" type="ORF">PHMEG_00040588</name>
</gene>
<dbReference type="Proteomes" id="UP000198211">
    <property type="component" value="Unassembled WGS sequence"/>
</dbReference>
<comment type="caution">
    <text evidence="1">The sequence shown here is derived from an EMBL/GenBank/DDBJ whole genome shotgun (WGS) entry which is preliminary data.</text>
</comment>
<accession>A0A225UCQ7</accession>
<dbReference type="AlphaFoldDB" id="A0A225UCQ7"/>
<dbReference type="Gene3D" id="3.30.420.10">
    <property type="entry name" value="Ribonuclease H-like superfamily/Ribonuclease H"/>
    <property type="match status" value="1"/>
</dbReference>
<reference evidence="2" key="1">
    <citation type="submission" date="2017-03" db="EMBL/GenBank/DDBJ databases">
        <title>Phytopthora megakarya and P. palmivora, two closely related causual agents of cacao black pod achieved similar genome size and gene model numbers by different mechanisms.</title>
        <authorList>
            <person name="Ali S."/>
            <person name="Shao J."/>
            <person name="Larry D.J."/>
            <person name="Kronmiller B."/>
            <person name="Shen D."/>
            <person name="Strem M.D."/>
            <person name="Melnick R.L."/>
            <person name="Guiltinan M.J."/>
            <person name="Tyler B.M."/>
            <person name="Meinhardt L.W."/>
            <person name="Bailey B.A."/>
        </authorList>
    </citation>
    <scope>NUCLEOTIDE SEQUENCE [LARGE SCALE GENOMIC DNA]</scope>
    <source>
        <strain evidence="2">zdho120</strain>
    </source>
</reference>
<organism evidence="1 2">
    <name type="scientific">Phytophthora megakarya</name>
    <dbReference type="NCBI Taxonomy" id="4795"/>
    <lineage>
        <taxon>Eukaryota</taxon>
        <taxon>Sar</taxon>
        <taxon>Stramenopiles</taxon>
        <taxon>Oomycota</taxon>
        <taxon>Peronosporomycetes</taxon>
        <taxon>Peronosporales</taxon>
        <taxon>Peronosporaceae</taxon>
        <taxon>Phytophthora</taxon>
    </lineage>
</organism>
<name>A0A225UCQ7_9STRA</name>
<dbReference type="GO" id="GO:0003676">
    <property type="term" value="F:nucleic acid binding"/>
    <property type="evidence" value="ECO:0007669"/>
    <property type="project" value="InterPro"/>
</dbReference>
<dbReference type="OrthoDB" id="413122at2759"/>
<evidence type="ECO:0000313" key="2">
    <source>
        <dbReference type="Proteomes" id="UP000198211"/>
    </source>
</evidence>
<protein>
    <submittedName>
        <fullName evidence="1">Uncharacterized protein</fullName>
    </submittedName>
</protein>
<keyword evidence="2" id="KW-1185">Reference proteome</keyword>